<keyword evidence="2" id="KW-0732">Signal</keyword>
<protein>
    <submittedName>
        <fullName evidence="3">Mucin-associated surface protein (MASP)</fullName>
    </submittedName>
</protein>
<dbReference type="VEuPathDB" id="TriTrypDB:C4B63_1g1045"/>
<proteinExistence type="predicted"/>
<dbReference type="VEuPathDB" id="TriTrypDB:TcG_12540"/>
<dbReference type="VEuPathDB" id="TriTrypDB:TCDM_10711"/>
<dbReference type="VEuPathDB" id="TriTrypDB:TcCLB.504039.230"/>
<evidence type="ECO:0000313" key="4">
    <source>
        <dbReference type="Proteomes" id="UP000246121"/>
    </source>
</evidence>
<dbReference type="EMBL" id="PRFA01000001">
    <property type="protein sequence ID" value="PWV03265.1"/>
    <property type="molecule type" value="Genomic_DNA"/>
</dbReference>
<name>A0A2V2W4I3_TRYCR</name>
<feature type="region of interest" description="Disordered" evidence="1">
    <location>
        <begin position="29"/>
        <end position="270"/>
    </location>
</feature>
<dbReference type="VEuPathDB" id="TriTrypDB:TCSYLVIO_010808"/>
<feature type="compositionally biased region" description="Low complexity" evidence="1">
    <location>
        <begin position="243"/>
        <end position="256"/>
    </location>
</feature>
<evidence type="ECO:0000313" key="3">
    <source>
        <dbReference type="EMBL" id="PWV03265.1"/>
    </source>
</evidence>
<feature type="chain" id="PRO_5016108098" evidence="2">
    <location>
        <begin position="28"/>
        <end position="321"/>
    </location>
</feature>
<feature type="compositionally biased region" description="Basic and acidic residues" evidence="1">
    <location>
        <begin position="199"/>
        <end position="215"/>
    </location>
</feature>
<feature type="compositionally biased region" description="Acidic residues" evidence="1">
    <location>
        <begin position="78"/>
        <end position="96"/>
    </location>
</feature>
<dbReference type="VEuPathDB" id="TriTrypDB:BCY84_17129"/>
<feature type="signal peptide" evidence="2">
    <location>
        <begin position="1"/>
        <end position="27"/>
    </location>
</feature>
<dbReference type="VEuPathDB" id="TriTrypDB:ECC02_005387"/>
<dbReference type="VEuPathDB" id="TriTrypDB:TcCL_ESM08701"/>
<reference evidence="3 4" key="1">
    <citation type="journal article" date="2018" name="Microb. Genom.">
        <title>Expanding an expanded genome: long-read sequencing of Trypanosoma cruzi.</title>
        <authorList>
            <person name="Berna L."/>
            <person name="Rodriguez M."/>
            <person name="Chiribao M.L."/>
            <person name="Parodi-Talice A."/>
            <person name="Pita S."/>
            <person name="Rijo G."/>
            <person name="Alvarez-Valin F."/>
            <person name="Robello C."/>
        </authorList>
    </citation>
    <scope>NUCLEOTIDE SEQUENCE [LARGE SCALE GENOMIC DNA]</scope>
    <source>
        <strain evidence="3 4">Dm28c</strain>
    </source>
</reference>
<organism evidence="3 4">
    <name type="scientific">Trypanosoma cruzi</name>
    <dbReference type="NCBI Taxonomy" id="5693"/>
    <lineage>
        <taxon>Eukaryota</taxon>
        <taxon>Discoba</taxon>
        <taxon>Euglenozoa</taxon>
        <taxon>Kinetoplastea</taxon>
        <taxon>Metakinetoplastina</taxon>
        <taxon>Trypanosomatida</taxon>
        <taxon>Trypanosomatidae</taxon>
        <taxon>Trypanosoma</taxon>
        <taxon>Schizotrypanum</taxon>
    </lineage>
</organism>
<dbReference type="VEuPathDB" id="TriTrypDB:TcCLB.506459.10"/>
<feature type="compositionally biased region" description="Polar residues" evidence="1">
    <location>
        <begin position="51"/>
        <end position="62"/>
    </location>
</feature>
<dbReference type="VEuPathDB" id="TriTrypDB:C3747_163g16"/>
<dbReference type="Proteomes" id="UP000246121">
    <property type="component" value="Unassembled WGS sequence"/>
</dbReference>
<evidence type="ECO:0000256" key="2">
    <source>
        <dbReference type="SAM" id="SignalP"/>
    </source>
</evidence>
<dbReference type="VEuPathDB" id="TriTrypDB:TcBrA4_0173870"/>
<sequence length="321" mass="32529">MAMMMTGRVLLVCALCVLWCGAGGGFGEKETAGSGSDAELPPASKPVVTPSVGSQGLQNGVTVVTEEVAQISSPPQDGDADGDDDDEEMEDGETEEKEGKRTARQSVQGGTIAPGPDSREEILSGIEKKTGQSIVSAGGISPSNSQESNANPTQPEVERTNTDKNTPAVENPLTPVNGEQTLPEGVAGGNLPSPPEEGVDSHEQSGEDTTSEGKKNVPSPETAATPQSHRDEGSEGTGEDTKATTVTVNTNNKTNTQNSDGSTVKMSDAAPQTAITLTAAQTNHTVKPADSDGSTAASHTASPLLLLLVVACAAAAAVVAA</sequence>
<evidence type="ECO:0000256" key="1">
    <source>
        <dbReference type="SAM" id="MobiDB-lite"/>
    </source>
</evidence>
<accession>A0A2V2W4I3</accession>
<gene>
    <name evidence="3" type="ORF">C4B63_1g1045</name>
</gene>
<dbReference type="VEuPathDB" id="TriTrypDB:TcYC6_0160170"/>
<dbReference type="AlphaFoldDB" id="A0A2V2W4I3"/>
<feature type="compositionally biased region" description="Basic and acidic residues" evidence="1">
    <location>
        <begin position="117"/>
        <end position="130"/>
    </location>
</feature>
<comment type="caution">
    <text evidence="3">The sequence shown here is derived from an EMBL/GenBank/DDBJ whole genome shotgun (WGS) entry which is preliminary data.</text>
</comment>
<feature type="compositionally biased region" description="Polar residues" evidence="1">
    <location>
        <begin position="131"/>
        <end position="154"/>
    </location>
</feature>